<dbReference type="KEGG" id="gtt:GUITHDRAFT_82805"/>
<dbReference type="AlphaFoldDB" id="L1I7D7"/>
<feature type="region of interest" description="Disordered" evidence="3">
    <location>
        <begin position="136"/>
        <end position="156"/>
    </location>
</feature>
<evidence type="ECO:0000259" key="4">
    <source>
        <dbReference type="PROSITE" id="PS50011"/>
    </source>
</evidence>
<evidence type="ECO:0000313" key="5">
    <source>
        <dbReference type="EMBL" id="EKX31774.1"/>
    </source>
</evidence>
<dbReference type="SUPFAM" id="SSF56112">
    <property type="entry name" value="Protein kinase-like (PK-like)"/>
    <property type="match status" value="1"/>
</dbReference>
<dbReference type="GO" id="GO:0005524">
    <property type="term" value="F:ATP binding"/>
    <property type="evidence" value="ECO:0007669"/>
    <property type="project" value="UniProtKB-KW"/>
</dbReference>
<dbReference type="OrthoDB" id="546826at2759"/>
<feature type="domain" description="Protein kinase" evidence="4">
    <location>
        <begin position="1"/>
        <end position="234"/>
    </location>
</feature>
<organism evidence="5">
    <name type="scientific">Guillardia theta (strain CCMP2712)</name>
    <name type="common">Cryptophyte</name>
    <dbReference type="NCBI Taxonomy" id="905079"/>
    <lineage>
        <taxon>Eukaryota</taxon>
        <taxon>Cryptophyceae</taxon>
        <taxon>Pyrenomonadales</taxon>
        <taxon>Geminigeraceae</taxon>
        <taxon>Guillardia</taxon>
    </lineage>
</organism>
<dbReference type="EnsemblProtists" id="EKX31774">
    <property type="protein sequence ID" value="EKX31774"/>
    <property type="gene ID" value="GUITHDRAFT_82805"/>
</dbReference>
<proteinExistence type="predicted"/>
<dbReference type="InterPro" id="IPR011009">
    <property type="entry name" value="Kinase-like_dom_sf"/>
</dbReference>
<dbReference type="Pfam" id="PF07714">
    <property type="entry name" value="PK_Tyr_Ser-Thr"/>
    <property type="match status" value="1"/>
</dbReference>
<dbReference type="OMA" id="CCFINDV"/>
<dbReference type="PIRSF" id="PIRSF000654">
    <property type="entry name" value="Integrin-linked_kinase"/>
    <property type="match status" value="1"/>
</dbReference>
<dbReference type="GO" id="GO:0004672">
    <property type="term" value="F:protein kinase activity"/>
    <property type="evidence" value="ECO:0007669"/>
    <property type="project" value="InterPro"/>
</dbReference>
<keyword evidence="7" id="KW-1185">Reference proteome</keyword>
<dbReference type="GeneID" id="17288494"/>
<evidence type="ECO:0000313" key="7">
    <source>
        <dbReference type="Proteomes" id="UP000011087"/>
    </source>
</evidence>
<evidence type="ECO:0000256" key="2">
    <source>
        <dbReference type="ARBA" id="ARBA00022840"/>
    </source>
</evidence>
<dbReference type="HOGENOM" id="CLU_000288_7_40_1"/>
<reference evidence="7" key="2">
    <citation type="submission" date="2012-11" db="EMBL/GenBank/DDBJ databases">
        <authorList>
            <person name="Kuo A."/>
            <person name="Curtis B.A."/>
            <person name="Tanifuji G."/>
            <person name="Burki F."/>
            <person name="Gruber A."/>
            <person name="Irimia M."/>
            <person name="Maruyama S."/>
            <person name="Arias M.C."/>
            <person name="Ball S.G."/>
            <person name="Gile G.H."/>
            <person name="Hirakawa Y."/>
            <person name="Hopkins J.F."/>
            <person name="Rensing S.A."/>
            <person name="Schmutz J."/>
            <person name="Symeonidi A."/>
            <person name="Elias M."/>
            <person name="Eveleigh R.J."/>
            <person name="Herman E.K."/>
            <person name="Klute M.J."/>
            <person name="Nakayama T."/>
            <person name="Obornik M."/>
            <person name="Reyes-Prieto A."/>
            <person name="Armbrust E.V."/>
            <person name="Aves S.J."/>
            <person name="Beiko R.G."/>
            <person name="Coutinho P."/>
            <person name="Dacks J.B."/>
            <person name="Durnford D.G."/>
            <person name="Fast N.M."/>
            <person name="Green B.R."/>
            <person name="Grisdale C."/>
            <person name="Hempe F."/>
            <person name="Henrissat B."/>
            <person name="Hoppner M.P."/>
            <person name="Ishida K.-I."/>
            <person name="Kim E."/>
            <person name="Koreny L."/>
            <person name="Kroth P.G."/>
            <person name="Liu Y."/>
            <person name="Malik S.-B."/>
            <person name="Maier U.G."/>
            <person name="McRose D."/>
            <person name="Mock T."/>
            <person name="Neilson J.A."/>
            <person name="Onodera N.T."/>
            <person name="Poole A.M."/>
            <person name="Pritham E.J."/>
            <person name="Richards T.A."/>
            <person name="Rocap G."/>
            <person name="Roy S.W."/>
            <person name="Sarai C."/>
            <person name="Schaack S."/>
            <person name="Shirato S."/>
            <person name="Slamovits C.H."/>
            <person name="Spencer D.F."/>
            <person name="Suzuki S."/>
            <person name="Worden A.Z."/>
            <person name="Zauner S."/>
            <person name="Barry K."/>
            <person name="Bell C."/>
            <person name="Bharti A.K."/>
            <person name="Crow J.A."/>
            <person name="Grimwood J."/>
            <person name="Kramer R."/>
            <person name="Lindquist E."/>
            <person name="Lucas S."/>
            <person name="Salamov A."/>
            <person name="McFadden G.I."/>
            <person name="Lane C.E."/>
            <person name="Keeling P.J."/>
            <person name="Gray M.W."/>
            <person name="Grigoriev I.V."/>
            <person name="Archibald J.M."/>
        </authorList>
    </citation>
    <scope>NUCLEOTIDE SEQUENCE</scope>
    <source>
        <strain evidence="7">CCMP2712</strain>
    </source>
</reference>
<dbReference type="EMBL" id="JH993238">
    <property type="protein sequence ID" value="EKX31774.1"/>
    <property type="molecule type" value="Genomic_DNA"/>
</dbReference>
<protein>
    <recommendedName>
        <fullName evidence="4">Protein kinase domain-containing protein</fullName>
    </recommendedName>
</protein>
<dbReference type="eggNOG" id="KOG0196">
    <property type="taxonomic scope" value="Eukaryota"/>
</dbReference>
<dbReference type="Proteomes" id="UP000011087">
    <property type="component" value="Unassembled WGS sequence"/>
</dbReference>
<keyword evidence="1" id="KW-0547">Nucleotide-binding</keyword>
<feature type="non-terminal residue" evidence="5">
    <location>
        <position position="234"/>
    </location>
</feature>
<evidence type="ECO:0000256" key="1">
    <source>
        <dbReference type="ARBA" id="ARBA00022741"/>
    </source>
</evidence>
<dbReference type="InterPro" id="IPR001245">
    <property type="entry name" value="Ser-Thr/Tyr_kinase_cat_dom"/>
</dbReference>
<dbReference type="InterPro" id="IPR050198">
    <property type="entry name" value="Non-receptor_tyrosine_kinases"/>
</dbReference>
<dbReference type="RefSeq" id="XP_005818754.1">
    <property type="nucleotide sequence ID" value="XM_005818697.1"/>
</dbReference>
<dbReference type="PANTHER" id="PTHR24418">
    <property type="entry name" value="TYROSINE-PROTEIN KINASE"/>
    <property type="match status" value="1"/>
</dbReference>
<gene>
    <name evidence="5" type="ORF">GUITHDRAFT_82805</name>
</gene>
<sequence>MKTNQSQRQVTVVKLHPLCCVEQVSLLMQISRHPRLVEVLGTSFNQNSNYLVNEFCSGKTLQESIKTKALSLTHMRVILLQIVAGMEALHGGGLVHGNLSLENILCLRLEQEDISSTSIKLSDFGLLMRHPAQESSVSSLLPPSPDPPSVSYRRRSPESIRTSTFTAESDVWAFGVVTWQILSDGIEPYSHCSKEDQVKHAILSGVRLSKPSRCPADLWELILSCCQQVAASRP</sequence>
<reference evidence="6" key="3">
    <citation type="submission" date="2016-03" db="UniProtKB">
        <authorList>
            <consortium name="EnsemblProtists"/>
        </authorList>
    </citation>
    <scope>IDENTIFICATION</scope>
</reference>
<dbReference type="STRING" id="905079.L1I7D7"/>
<evidence type="ECO:0000313" key="6">
    <source>
        <dbReference type="EnsemblProtists" id="EKX31774"/>
    </source>
</evidence>
<evidence type="ECO:0000256" key="3">
    <source>
        <dbReference type="SAM" id="MobiDB-lite"/>
    </source>
</evidence>
<reference evidence="5 7" key="1">
    <citation type="journal article" date="2012" name="Nature">
        <title>Algal genomes reveal evolutionary mosaicism and the fate of nucleomorphs.</title>
        <authorList>
            <consortium name="DOE Joint Genome Institute"/>
            <person name="Curtis B.A."/>
            <person name="Tanifuji G."/>
            <person name="Burki F."/>
            <person name="Gruber A."/>
            <person name="Irimia M."/>
            <person name="Maruyama S."/>
            <person name="Arias M.C."/>
            <person name="Ball S.G."/>
            <person name="Gile G.H."/>
            <person name="Hirakawa Y."/>
            <person name="Hopkins J.F."/>
            <person name="Kuo A."/>
            <person name="Rensing S.A."/>
            <person name="Schmutz J."/>
            <person name="Symeonidi A."/>
            <person name="Elias M."/>
            <person name="Eveleigh R.J."/>
            <person name="Herman E.K."/>
            <person name="Klute M.J."/>
            <person name="Nakayama T."/>
            <person name="Obornik M."/>
            <person name="Reyes-Prieto A."/>
            <person name="Armbrust E.V."/>
            <person name="Aves S.J."/>
            <person name="Beiko R.G."/>
            <person name="Coutinho P."/>
            <person name="Dacks J.B."/>
            <person name="Durnford D.G."/>
            <person name="Fast N.M."/>
            <person name="Green B.R."/>
            <person name="Grisdale C.J."/>
            <person name="Hempel F."/>
            <person name="Henrissat B."/>
            <person name="Hoppner M.P."/>
            <person name="Ishida K."/>
            <person name="Kim E."/>
            <person name="Koreny L."/>
            <person name="Kroth P.G."/>
            <person name="Liu Y."/>
            <person name="Malik S.B."/>
            <person name="Maier U.G."/>
            <person name="McRose D."/>
            <person name="Mock T."/>
            <person name="Neilson J.A."/>
            <person name="Onodera N.T."/>
            <person name="Poole A.M."/>
            <person name="Pritham E.J."/>
            <person name="Richards T.A."/>
            <person name="Rocap G."/>
            <person name="Roy S.W."/>
            <person name="Sarai C."/>
            <person name="Schaack S."/>
            <person name="Shirato S."/>
            <person name="Slamovits C.H."/>
            <person name="Spencer D.F."/>
            <person name="Suzuki S."/>
            <person name="Worden A.Z."/>
            <person name="Zauner S."/>
            <person name="Barry K."/>
            <person name="Bell C."/>
            <person name="Bharti A.K."/>
            <person name="Crow J.A."/>
            <person name="Grimwood J."/>
            <person name="Kramer R."/>
            <person name="Lindquist E."/>
            <person name="Lucas S."/>
            <person name="Salamov A."/>
            <person name="McFadden G.I."/>
            <person name="Lane C.E."/>
            <person name="Keeling P.J."/>
            <person name="Gray M.W."/>
            <person name="Grigoriev I.V."/>
            <person name="Archibald J.M."/>
        </authorList>
    </citation>
    <scope>NUCLEOTIDE SEQUENCE</scope>
    <source>
        <strain evidence="5 7">CCMP2712</strain>
    </source>
</reference>
<keyword evidence="2" id="KW-0067">ATP-binding</keyword>
<dbReference type="InterPro" id="IPR000719">
    <property type="entry name" value="Prot_kinase_dom"/>
</dbReference>
<dbReference type="PROSITE" id="PS50011">
    <property type="entry name" value="PROTEIN_KINASE_DOM"/>
    <property type="match status" value="1"/>
</dbReference>
<dbReference type="Gene3D" id="1.10.510.10">
    <property type="entry name" value="Transferase(Phosphotransferase) domain 1"/>
    <property type="match status" value="1"/>
</dbReference>
<name>L1I7D7_GUITC</name>
<accession>L1I7D7</accession>
<dbReference type="PaxDb" id="55529-EKX31774"/>